<feature type="chain" id="PRO_5046917876" evidence="1">
    <location>
        <begin position="24"/>
        <end position="149"/>
    </location>
</feature>
<organism evidence="2 3">
    <name type="scientific">Noviherbaspirillum suwonense</name>
    <dbReference type="NCBI Taxonomy" id="1224511"/>
    <lineage>
        <taxon>Bacteria</taxon>
        <taxon>Pseudomonadati</taxon>
        <taxon>Pseudomonadota</taxon>
        <taxon>Betaproteobacteria</taxon>
        <taxon>Burkholderiales</taxon>
        <taxon>Oxalobacteraceae</taxon>
        <taxon>Noviherbaspirillum</taxon>
    </lineage>
</organism>
<dbReference type="Proteomes" id="UP001158049">
    <property type="component" value="Unassembled WGS sequence"/>
</dbReference>
<dbReference type="Gene3D" id="2.30.30.40">
    <property type="entry name" value="SH3 Domains"/>
    <property type="match status" value="2"/>
</dbReference>
<accession>A0ABY1QM58</accession>
<dbReference type="EMBL" id="FXUL01000019">
    <property type="protein sequence ID" value="SMP73309.1"/>
    <property type="molecule type" value="Genomic_DNA"/>
</dbReference>
<name>A0ABY1QM58_9BURK</name>
<dbReference type="RefSeq" id="WP_283444248.1">
    <property type="nucleotide sequence ID" value="NZ_FXUL01000019.1"/>
</dbReference>
<keyword evidence="1" id="KW-0732">Signal</keyword>
<dbReference type="Pfam" id="PF06347">
    <property type="entry name" value="SH3_4"/>
    <property type="match status" value="2"/>
</dbReference>
<evidence type="ECO:0000256" key="1">
    <source>
        <dbReference type="SAM" id="SignalP"/>
    </source>
</evidence>
<gene>
    <name evidence="2" type="ORF">SAMN06295970_11955</name>
</gene>
<dbReference type="InterPro" id="IPR010466">
    <property type="entry name" value="DUF1058"/>
</dbReference>
<comment type="caution">
    <text evidence="2">The sequence shown here is derived from an EMBL/GenBank/DDBJ whole genome shotgun (WGS) entry which is preliminary data.</text>
</comment>
<reference evidence="2 3" key="1">
    <citation type="submission" date="2017-05" db="EMBL/GenBank/DDBJ databases">
        <authorList>
            <person name="Varghese N."/>
            <person name="Submissions S."/>
        </authorList>
    </citation>
    <scope>NUCLEOTIDE SEQUENCE [LARGE SCALE GENOMIC DNA]</scope>
    <source>
        <strain evidence="2 3">DSM 26001</strain>
    </source>
</reference>
<protein>
    <submittedName>
        <fullName evidence="2">SH3-like domain-containing protein</fullName>
    </submittedName>
</protein>
<evidence type="ECO:0000313" key="3">
    <source>
        <dbReference type="Proteomes" id="UP001158049"/>
    </source>
</evidence>
<feature type="signal peptide" evidence="1">
    <location>
        <begin position="1"/>
        <end position="23"/>
    </location>
</feature>
<keyword evidence="3" id="KW-1185">Reference proteome</keyword>
<proteinExistence type="predicted"/>
<evidence type="ECO:0000313" key="2">
    <source>
        <dbReference type="EMBL" id="SMP73309.1"/>
    </source>
</evidence>
<sequence>MKSPVLLVAAAAAAITLAPAARAADFKSVGAAPAILYDAPSERGRKVFVAPRGMPVEVILSYGEWAKVRDVSGDLSWVEAKALDARRHVIVNVAGAKVRSAADEGSQVIFTADRGVLLELAEPISSGWLKVRHRDGQGGYIRAADVWGD</sequence>